<comment type="cofactor">
    <cofactor evidence="1">
        <name>FAD</name>
        <dbReference type="ChEBI" id="CHEBI:57692"/>
    </cofactor>
</comment>
<dbReference type="Proteomes" id="UP000288168">
    <property type="component" value="Unassembled WGS sequence"/>
</dbReference>
<accession>A0A428P0M5</accession>
<sequence length="296" mass="32573">MDRNRVGVDGRPAELGGALEEAFIGWKDGMWAARANDMALHQREAVYKPVFDVVKDPGLTGASPEVYTGEPNDMHLKRVIKGPFNAQNPYIAPVTQSMELLSGTSRNCLHLGIDIRGSGLTYQTGDHIAIWPMNATNEVDEFLRIVGLEGHNNTVVHIEPLDSTTNTFDSIARHRLEICAPVSRQFLSRLTSFAPNEAAEAEVSKLAYDKTYFHEKVGKMQYNLSRTLSVASGGEKWTKVPFSLLIEGLPKVQPRYYSISSSSLVQPDRISVTAVVESQVISGRTDPFKGVATSSH</sequence>
<dbReference type="InterPro" id="IPR017938">
    <property type="entry name" value="Riboflavin_synthase-like_b-brl"/>
</dbReference>
<dbReference type="InterPro" id="IPR017927">
    <property type="entry name" value="FAD-bd_FR_type"/>
</dbReference>
<keyword evidence="4" id="KW-0560">Oxidoreductase</keyword>
<keyword evidence="2" id="KW-0285">Flavoprotein</keyword>
<dbReference type="GO" id="GO:0010181">
    <property type="term" value="F:FMN binding"/>
    <property type="evidence" value="ECO:0007669"/>
    <property type="project" value="TreeGrafter"/>
</dbReference>
<evidence type="ECO:0000313" key="6">
    <source>
        <dbReference type="EMBL" id="RSL46579.1"/>
    </source>
</evidence>
<dbReference type="PANTHER" id="PTHR19384:SF17">
    <property type="entry name" value="NADPH--CYTOCHROME P450 REDUCTASE"/>
    <property type="match status" value="1"/>
</dbReference>
<name>A0A428P0M5_9HYPO</name>
<dbReference type="InterPro" id="IPR023173">
    <property type="entry name" value="NADPH_Cyt_P450_Rdtase_alpha"/>
</dbReference>
<evidence type="ECO:0000256" key="1">
    <source>
        <dbReference type="ARBA" id="ARBA00001974"/>
    </source>
</evidence>
<dbReference type="PANTHER" id="PTHR19384">
    <property type="entry name" value="NITRIC OXIDE SYNTHASE-RELATED"/>
    <property type="match status" value="1"/>
</dbReference>
<dbReference type="PROSITE" id="PS51384">
    <property type="entry name" value="FAD_FR"/>
    <property type="match status" value="1"/>
</dbReference>
<feature type="domain" description="FAD-binding FR-type" evidence="5">
    <location>
        <begin position="87"/>
        <end position="296"/>
    </location>
</feature>
<protein>
    <recommendedName>
        <fullName evidence="5">FAD-binding FR-type domain-containing protein</fullName>
    </recommendedName>
</protein>
<evidence type="ECO:0000313" key="7">
    <source>
        <dbReference type="Proteomes" id="UP000288168"/>
    </source>
</evidence>
<dbReference type="Gene3D" id="1.20.990.10">
    <property type="entry name" value="NADPH-cytochrome p450 Reductase, Chain A, domain 3"/>
    <property type="match status" value="1"/>
</dbReference>
<organism evidence="6 7">
    <name type="scientific">Fusarium duplospermum</name>
    <dbReference type="NCBI Taxonomy" id="1325734"/>
    <lineage>
        <taxon>Eukaryota</taxon>
        <taxon>Fungi</taxon>
        <taxon>Dikarya</taxon>
        <taxon>Ascomycota</taxon>
        <taxon>Pezizomycotina</taxon>
        <taxon>Sordariomycetes</taxon>
        <taxon>Hypocreomycetidae</taxon>
        <taxon>Hypocreales</taxon>
        <taxon>Nectriaceae</taxon>
        <taxon>Fusarium</taxon>
        <taxon>Fusarium solani species complex</taxon>
    </lineage>
</organism>
<evidence type="ECO:0000256" key="2">
    <source>
        <dbReference type="ARBA" id="ARBA00022630"/>
    </source>
</evidence>
<dbReference type="GO" id="GO:0003958">
    <property type="term" value="F:NADPH-hemoprotein reductase activity"/>
    <property type="evidence" value="ECO:0007669"/>
    <property type="project" value="TreeGrafter"/>
</dbReference>
<dbReference type="Pfam" id="PF00667">
    <property type="entry name" value="FAD_binding_1"/>
    <property type="match status" value="1"/>
</dbReference>
<dbReference type="SUPFAM" id="SSF63380">
    <property type="entry name" value="Riboflavin synthase domain-like"/>
    <property type="match status" value="1"/>
</dbReference>
<dbReference type="GO" id="GO:0050660">
    <property type="term" value="F:flavin adenine dinucleotide binding"/>
    <property type="evidence" value="ECO:0007669"/>
    <property type="project" value="TreeGrafter"/>
</dbReference>
<evidence type="ECO:0000256" key="3">
    <source>
        <dbReference type="ARBA" id="ARBA00022827"/>
    </source>
</evidence>
<keyword evidence="3" id="KW-0274">FAD</keyword>
<dbReference type="EMBL" id="NKCI01000235">
    <property type="protein sequence ID" value="RSL46579.1"/>
    <property type="molecule type" value="Genomic_DNA"/>
</dbReference>
<dbReference type="OrthoDB" id="1856718at2759"/>
<evidence type="ECO:0000259" key="5">
    <source>
        <dbReference type="PROSITE" id="PS51384"/>
    </source>
</evidence>
<dbReference type="InterPro" id="IPR003097">
    <property type="entry name" value="CysJ-like_FAD-binding"/>
</dbReference>
<evidence type="ECO:0000256" key="4">
    <source>
        <dbReference type="ARBA" id="ARBA00023002"/>
    </source>
</evidence>
<gene>
    <name evidence="6" type="ORF">CEP54_013787</name>
</gene>
<dbReference type="STRING" id="1325734.A0A428P0M5"/>
<reference evidence="6 7" key="1">
    <citation type="submission" date="2017-06" db="EMBL/GenBank/DDBJ databases">
        <title>Comparative genomic analysis of Ambrosia Fusariam Clade fungi.</title>
        <authorList>
            <person name="Stajich J.E."/>
            <person name="Carrillo J."/>
            <person name="Kijimoto T."/>
            <person name="Eskalen A."/>
            <person name="O'Donnell K."/>
            <person name="Kasson M."/>
        </authorList>
    </citation>
    <scope>NUCLEOTIDE SEQUENCE [LARGE SCALE GENOMIC DNA]</scope>
    <source>
        <strain evidence="6 7">NRRL62584</strain>
    </source>
</reference>
<dbReference type="GO" id="GO:0005829">
    <property type="term" value="C:cytosol"/>
    <property type="evidence" value="ECO:0007669"/>
    <property type="project" value="TreeGrafter"/>
</dbReference>
<dbReference type="Gene3D" id="2.40.30.10">
    <property type="entry name" value="Translation factors"/>
    <property type="match status" value="1"/>
</dbReference>
<dbReference type="AlphaFoldDB" id="A0A428P0M5"/>
<comment type="caution">
    <text evidence="6">The sequence shown here is derived from an EMBL/GenBank/DDBJ whole genome shotgun (WGS) entry which is preliminary data.</text>
</comment>
<keyword evidence="7" id="KW-1185">Reference proteome</keyword>
<proteinExistence type="predicted"/>